<keyword evidence="1" id="KW-0963">Cytoplasm</keyword>
<dbReference type="Proteomes" id="UP000054549">
    <property type="component" value="Unassembled WGS sequence"/>
</dbReference>
<gene>
    <name evidence="4" type="ORF">M378DRAFT_19071</name>
</gene>
<dbReference type="AlphaFoldDB" id="A0A0C2RVK7"/>
<organism evidence="4 5">
    <name type="scientific">Amanita muscaria (strain Koide BX008)</name>
    <dbReference type="NCBI Taxonomy" id="946122"/>
    <lineage>
        <taxon>Eukaryota</taxon>
        <taxon>Fungi</taxon>
        <taxon>Dikarya</taxon>
        <taxon>Basidiomycota</taxon>
        <taxon>Agaricomycotina</taxon>
        <taxon>Agaricomycetes</taxon>
        <taxon>Agaricomycetidae</taxon>
        <taxon>Agaricales</taxon>
        <taxon>Pluteineae</taxon>
        <taxon>Amanitaceae</taxon>
        <taxon>Amanita</taxon>
    </lineage>
</organism>
<dbReference type="InParanoid" id="A0A0C2RVK7"/>
<proteinExistence type="predicted"/>
<dbReference type="GO" id="GO:0005852">
    <property type="term" value="C:eukaryotic translation initiation factor 3 complex"/>
    <property type="evidence" value="ECO:0007669"/>
    <property type="project" value="InterPro"/>
</dbReference>
<dbReference type="GO" id="GO:0003743">
    <property type="term" value="F:translation initiation factor activity"/>
    <property type="evidence" value="ECO:0007669"/>
    <property type="project" value="UniProtKB-KW"/>
</dbReference>
<evidence type="ECO:0000256" key="3">
    <source>
        <dbReference type="ARBA" id="ARBA00022917"/>
    </source>
</evidence>
<dbReference type="PANTHER" id="PTHR10317">
    <property type="entry name" value="EUKARYOTIC TRANSLATION INITIATION FACTOR 3 SUBUNIT E"/>
    <property type="match status" value="1"/>
</dbReference>
<keyword evidence="2" id="KW-0396">Initiation factor</keyword>
<dbReference type="InterPro" id="IPR016650">
    <property type="entry name" value="eIF3e"/>
</dbReference>
<dbReference type="EMBL" id="KN818846">
    <property type="protein sequence ID" value="KIL54270.1"/>
    <property type="molecule type" value="Genomic_DNA"/>
</dbReference>
<evidence type="ECO:0000256" key="1">
    <source>
        <dbReference type="ARBA" id="ARBA00022490"/>
    </source>
</evidence>
<evidence type="ECO:0000313" key="5">
    <source>
        <dbReference type="Proteomes" id="UP000054549"/>
    </source>
</evidence>
<dbReference type="OrthoDB" id="417252at2759"/>
<keyword evidence="5" id="KW-1185">Reference proteome</keyword>
<dbReference type="HOGENOM" id="CLU_031132_3_0_1"/>
<reference evidence="4 5" key="1">
    <citation type="submission" date="2014-04" db="EMBL/GenBank/DDBJ databases">
        <title>Evolutionary Origins and Diversification of the Mycorrhizal Mutualists.</title>
        <authorList>
            <consortium name="DOE Joint Genome Institute"/>
            <consortium name="Mycorrhizal Genomics Consortium"/>
            <person name="Kohler A."/>
            <person name="Kuo A."/>
            <person name="Nagy L.G."/>
            <person name="Floudas D."/>
            <person name="Copeland A."/>
            <person name="Barry K.W."/>
            <person name="Cichocki N."/>
            <person name="Veneault-Fourrey C."/>
            <person name="LaButti K."/>
            <person name="Lindquist E.A."/>
            <person name="Lipzen A."/>
            <person name="Lundell T."/>
            <person name="Morin E."/>
            <person name="Murat C."/>
            <person name="Riley R."/>
            <person name="Ohm R."/>
            <person name="Sun H."/>
            <person name="Tunlid A."/>
            <person name="Henrissat B."/>
            <person name="Grigoriev I.V."/>
            <person name="Hibbett D.S."/>
            <person name="Martin F."/>
        </authorList>
    </citation>
    <scope>NUCLEOTIDE SEQUENCE [LARGE SCALE GENOMIC DNA]</scope>
    <source>
        <strain evidence="4 5">Koide BX008</strain>
    </source>
</reference>
<evidence type="ECO:0000256" key="2">
    <source>
        <dbReference type="ARBA" id="ARBA00022540"/>
    </source>
</evidence>
<evidence type="ECO:0000313" key="4">
    <source>
        <dbReference type="EMBL" id="KIL54270.1"/>
    </source>
</evidence>
<name>A0A0C2RVK7_AMAMK</name>
<dbReference type="STRING" id="946122.A0A0C2RVK7"/>
<keyword evidence="3" id="KW-0648">Protein biosynthesis</keyword>
<protein>
    <submittedName>
        <fullName evidence="4">Uncharacterized protein</fullName>
    </submittedName>
</protein>
<sequence length="175" mass="20237">MLEQITALYNFGQFQFSYGNYSGTTDYLYHSRVLSTDVDRTTSAHWGKLASDIFTGNWEFFINHLPSLLHHLYSTSSNVVSDPTLAQLHSRVHWSLFVYFNHPHGRILLLDTFMSLPTSTQFKLSARVPPVSSRVMDCPSLDRKGIQTEEYQYQDPVTILKELYAEFDFEAAQKR</sequence>
<accession>A0A0C2RVK7</accession>